<dbReference type="InterPro" id="IPR036291">
    <property type="entry name" value="NAD(P)-bd_dom_sf"/>
</dbReference>
<dbReference type="OrthoDB" id="9809586at2"/>
<dbReference type="InterPro" id="IPR050177">
    <property type="entry name" value="Lipid_A_modif_metabolic_enz"/>
</dbReference>
<keyword evidence="3" id="KW-1185">Reference proteome</keyword>
<name>A0A9X5I6D4_9CYAN</name>
<dbReference type="EMBL" id="JTJC03000005">
    <property type="protein sequence ID" value="NHC36614.1"/>
    <property type="molecule type" value="Genomic_DNA"/>
</dbReference>
<evidence type="ECO:0000259" key="1">
    <source>
        <dbReference type="Pfam" id="PF01370"/>
    </source>
</evidence>
<evidence type="ECO:0000313" key="3">
    <source>
        <dbReference type="Proteomes" id="UP000031532"/>
    </source>
</evidence>
<proteinExistence type="predicted"/>
<evidence type="ECO:0000313" key="2">
    <source>
        <dbReference type="EMBL" id="NHC36614.1"/>
    </source>
</evidence>
<dbReference type="Proteomes" id="UP000031532">
    <property type="component" value="Unassembled WGS sequence"/>
</dbReference>
<gene>
    <name evidence="2" type="ORF">QH73_0018530</name>
</gene>
<dbReference type="RefSeq" id="WP_039715964.1">
    <property type="nucleotide sequence ID" value="NZ_JTJC03000005.1"/>
</dbReference>
<dbReference type="Gene3D" id="3.40.50.720">
    <property type="entry name" value="NAD(P)-binding Rossmann-like Domain"/>
    <property type="match status" value="1"/>
</dbReference>
<dbReference type="Pfam" id="PF01370">
    <property type="entry name" value="Epimerase"/>
    <property type="match status" value="1"/>
</dbReference>
<dbReference type="SUPFAM" id="SSF51735">
    <property type="entry name" value="NAD(P)-binding Rossmann-fold domains"/>
    <property type="match status" value="1"/>
</dbReference>
<dbReference type="InterPro" id="IPR001509">
    <property type="entry name" value="Epimerase_deHydtase"/>
</dbReference>
<sequence length="341" mass="38497">MKILALGGTNFIGPPVVRQLSAMGHEVAVFHRGKTAAELPEGIQHLLGDRSELTQMKSEFERLSPQVVVDMFPYTEADAIALMNVFQNIAERVVAISSMDVYRAYAVFLQIESTPVESVPLTENSALRQQLHLFREMAERPLNAPADYEKILVERVVMNYPDLPGTIVRLPMVYGTQDPLNRLFPYLKRMDENRPAIVLPESLAQWRGSYGYVENVAHAIALAATNEHAKGRIYHVADTELTEAERLSRVGRVAGWQGKIVTVATESLPTDWNLPYNTAQHWFVDTTRIRQELGYSEIVSLEQALKTTIDWQRSHPPTEISPWTGKELLDYATEDQILKSI</sequence>
<dbReference type="PANTHER" id="PTHR43245">
    <property type="entry name" value="BIFUNCTIONAL POLYMYXIN RESISTANCE PROTEIN ARNA"/>
    <property type="match status" value="1"/>
</dbReference>
<comment type="caution">
    <text evidence="2">The sequence shown here is derived from an EMBL/GenBank/DDBJ whole genome shotgun (WGS) entry which is preliminary data.</text>
</comment>
<protein>
    <submittedName>
        <fullName evidence="2">NAD-dependent epimerase/dehydratase family protein</fullName>
    </submittedName>
</protein>
<feature type="domain" description="NAD-dependent epimerase/dehydratase" evidence="1">
    <location>
        <begin position="3"/>
        <end position="237"/>
    </location>
</feature>
<reference evidence="2 3" key="1">
    <citation type="journal article" date="2015" name="Genome Announc.">
        <title>Draft Genome Sequence of the Terrestrial Cyanobacterium Scytonema millei VB511283, Isolated from Eastern India.</title>
        <authorList>
            <person name="Sen D."/>
            <person name="Chandrababunaidu M.M."/>
            <person name="Singh D."/>
            <person name="Sanghi N."/>
            <person name="Ghorai A."/>
            <person name="Mishra G.P."/>
            <person name="Madduluri M."/>
            <person name="Adhikary S.P."/>
            <person name="Tripathy S."/>
        </authorList>
    </citation>
    <scope>NUCLEOTIDE SEQUENCE [LARGE SCALE GENOMIC DNA]</scope>
    <source>
        <strain evidence="2 3">VB511283</strain>
    </source>
</reference>
<accession>A0A9X5I6D4</accession>
<organism evidence="2 3">
    <name type="scientific">Scytonema millei VB511283</name>
    <dbReference type="NCBI Taxonomy" id="1245923"/>
    <lineage>
        <taxon>Bacteria</taxon>
        <taxon>Bacillati</taxon>
        <taxon>Cyanobacteriota</taxon>
        <taxon>Cyanophyceae</taxon>
        <taxon>Nostocales</taxon>
        <taxon>Scytonemataceae</taxon>
        <taxon>Scytonema</taxon>
    </lineage>
</organism>
<dbReference type="AlphaFoldDB" id="A0A9X5I6D4"/>